<keyword evidence="1" id="KW-0479">Metal-binding</keyword>
<dbReference type="InterPro" id="IPR050335">
    <property type="entry name" value="ERT1_acuK_gluconeogen_tf"/>
</dbReference>
<dbReference type="SUPFAM" id="SSF57701">
    <property type="entry name" value="Zn2/Cys6 DNA-binding domain"/>
    <property type="match status" value="1"/>
</dbReference>
<evidence type="ECO:0000256" key="7">
    <source>
        <dbReference type="SAM" id="MobiDB-lite"/>
    </source>
</evidence>
<organism evidence="9 10">
    <name type="scientific">Friedmanniomyces endolithicus</name>
    <dbReference type="NCBI Taxonomy" id="329885"/>
    <lineage>
        <taxon>Eukaryota</taxon>
        <taxon>Fungi</taxon>
        <taxon>Dikarya</taxon>
        <taxon>Ascomycota</taxon>
        <taxon>Pezizomycotina</taxon>
        <taxon>Dothideomycetes</taxon>
        <taxon>Dothideomycetidae</taxon>
        <taxon>Mycosphaerellales</taxon>
        <taxon>Teratosphaeriaceae</taxon>
        <taxon>Friedmanniomyces</taxon>
    </lineage>
</organism>
<keyword evidence="6" id="KW-0539">Nucleus</keyword>
<feature type="compositionally biased region" description="Basic and acidic residues" evidence="7">
    <location>
        <begin position="249"/>
        <end position="260"/>
    </location>
</feature>
<dbReference type="GO" id="GO:0003677">
    <property type="term" value="F:DNA binding"/>
    <property type="evidence" value="ECO:0007669"/>
    <property type="project" value="UniProtKB-KW"/>
</dbReference>
<evidence type="ECO:0000256" key="1">
    <source>
        <dbReference type="ARBA" id="ARBA00022723"/>
    </source>
</evidence>
<dbReference type="InterPro" id="IPR036864">
    <property type="entry name" value="Zn2-C6_fun-type_DNA-bd_sf"/>
</dbReference>
<dbReference type="AlphaFoldDB" id="A0AAN6FHM9"/>
<evidence type="ECO:0000313" key="9">
    <source>
        <dbReference type="EMBL" id="KAK0318468.1"/>
    </source>
</evidence>
<dbReference type="GO" id="GO:0000981">
    <property type="term" value="F:DNA-binding transcription factor activity, RNA polymerase II-specific"/>
    <property type="evidence" value="ECO:0007669"/>
    <property type="project" value="InterPro"/>
</dbReference>
<dbReference type="PROSITE" id="PS50048">
    <property type="entry name" value="ZN2_CY6_FUNGAL_2"/>
    <property type="match status" value="1"/>
</dbReference>
<evidence type="ECO:0000256" key="4">
    <source>
        <dbReference type="ARBA" id="ARBA00023125"/>
    </source>
</evidence>
<feature type="region of interest" description="Disordered" evidence="7">
    <location>
        <begin position="531"/>
        <end position="556"/>
    </location>
</feature>
<dbReference type="EMBL" id="JASUXU010000036">
    <property type="protein sequence ID" value="KAK0318468.1"/>
    <property type="molecule type" value="Genomic_DNA"/>
</dbReference>
<gene>
    <name evidence="9" type="ORF">LTR82_010530</name>
</gene>
<keyword evidence="3" id="KW-0805">Transcription regulation</keyword>
<evidence type="ECO:0000256" key="5">
    <source>
        <dbReference type="ARBA" id="ARBA00023163"/>
    </source>
</evidence>
<feature type="compositionally biased region" description="Acidic residues" evidence="7">
    <location>
        <begin position="595"/>
        <end position="604"/>
    </location>
</feature>
<evidence type="ECO:0000313" key="10">
    <source>
        <dbReference type="Proteomes" id="UP001168146"/>
    </source>
</evidence>
<evidence type="ECO:0000256" key="2">
    <source>
        <dbReference type="ARBA" id="ARBA00022833"/>
    </source>
</evidence>
<feature type="compositionally biased region" description="Polar residues" evidence="7">
    <location>
        <begin position="261"/>
        <end position="280"/>
    </location>
</feature>
<dbReference type="CDD" id="cd00067">
    <property type="entry name" value="GAL4"/>
    <property type="match status" value="1"/>
</dbReference>
<dbReference type="Proteomes" id="UP001168146">
    <property type="component" value="Unassembled WGS sequence"/>
</dbReference>
<feature type="compositionally biased region" description="Low complexity" evidence="7">
    <location>
        <begin position="142"/>
        <end position="152"/>
    </location>
</feature>
<feature type="compositionally biased region" description="Pro residues" evidence="7">
    <location>
        <begin position="54"/>
        <end position="68"/>
    </location>
</feature>
<dbReference type="PANTHER" id="PTHR47659:SF4">
    <property type="entry name" value="ZN(II)2CYS6 TRANSCRIPTION FACTOR (EUROFUNG)"/>
    <property type="match status" value="1"/>
</dbReference>
<dbReference type="GO" id="GO:0008270">
    <property type="term" value="F:zinc ion binding"/>
    <property type="evidence" value="ECO:0007669"/>
    <property type="project" value="InterPro"/>
</dbReference>
<feature type="region of interest" description="Disordered" evidence="7">
    <location>
        <begin position="54"/>
        <end position="81"/>
    </location>
</feature>
<sequence length="625" mass="67381">MSSLIPSNCPEFVSQRCELYPVRRDALKRRFAHSTALGYAGTYPWLIAYPSPPMSNPPSPPRTLPFQPPSITGPTPSATSTPGSITTFVPAFATSLPSAQPGLPPTFTNQPFITTPFAWPQPPGPTGHIASYRPPPIFHGTSSSSIDAPSSSNEAGLSTRGGRRSKTHVASACVNCKRAHLSCDVQRPCTRCVSSGKQDTCVDVQHKKRGRPRLREESDPSAQQMIPEQRSPQALIAAGPSQPSMRPIAEPRRPRAESFRSLKSQASDDSGPSSIATSTPVRGGATSIFSPYSARQPPTLSTGPLAFEIATALLTTDLVIVRANRPFEHIMFGGRDVRDRNIAELASPADGEGFQSIRNRLRAEREAREPAYMPPMVQPGHDPLLRISEVEVEQYTQGFNVHTYTWRQTQLGPVAETFPARVRLAKASAYFIVVTLPSFHPVEQPPAPIPQPPPFSYGPPLMLGPPLGSPEPLLPSREQTMHSAPPMTPFALQGPGPPMPPQYRPSYTYPPPAQPLGFFQQQGYPRYQLAAPTTTTPRLPPSLPPSETAAFTPRPALLGPAQPLGTAALQLPPLAAGAPIRVAGAPLSSGQPVEESSEEDEEEGGSGLRSSRKRRRMGIDDVLSR</sequence>
<proteinExistence type="predicted"/>
<dbReference type="Gene3D" id="4.10.240.10">
    <property type="entry name" value="Zn(2)-C6 fungal-type DNA-binding domain"/>
    <property type="match status" value="1"/>
</dbReference>
<feature type="region of interest" description="Disordered" evidence="7">
    <location>
        <begin position="192"/>
        <end position="297"/>
    </location>
</feature>
<dbReference type="SMART" id="SM00066">
    <property type="entry name" value="GAL4"/>
    <property type="match status" value="1"/>
</dbReference>
<evidence type="ECO:0000256" key="3">
    <source>
        <dbReference type="ARBA" id="ARBA00023015"/>
    </source>
</evidence>
<feature type="domain" description="Zn(2)-C6 fungal-type" evidence="8">
    <location>
        <begin position="172"/>
        <end position="203"/>
    </location>
</feature>
<feature type="region of interest" description="Disordered" evidence="7">
    <location>
        <begin position="123"/>
        <end position="165"/>
    </location>
</feature>
<keyword evidence="2" id="KW-0862">Zinc</keyword>
<comment type="caution">
    <text evidence="9">The sequence shown here is derived from an EMBL/GenBank/DDBJ whole genome shotgun (WGS) entry which is preliminary data.</text>
</comment>
<keyword evidence="5" id="KW-0804">Transcription</keyword>
<feature type="compositionally biased region" description="Polar residues" evidence="7">
    <location>
        <begin position="220"/>
        <end position="232"/>
    </location>
</feature>
<feature type="compositionally biased region" description="Low complexity" evidence="7">
    <location>
        <begin position="69"/>
        <end position="81"/>
    </location>
</feature>
<dbReference type="PANTHER" id="PTHR47659">
    <property type="entry name" value="ZN(II)2CYS6 TRANSCRIPTION FACTOR (EUROFUNG)-RELATED"/>
    <property type="match status" value="1"/>
</dbReference>
<keyword evidence="4" id="KW-0238">DNA-binding</keyword>
<protein>
    <recommendedName>
        <fullName evidence="8">Zn(2)-C6 fungal-type domain-containing protein</fullName>
    </recommendedName>
</protein>
<dbReference type="InterPro" id="IPR001138">
    <property type="entry name" value="Zn2Cys6_DnaBD"/>
</dbReference>
<feature type="region of interest" description="Disordered" evidence="7">
    <location>
        <begin position="582"/>
        <end position="625"/>
    </location>
</feature>
<name>A0AAN6FHM9_9PEZI</name>
<accession>A0AAN6FHM9</accession>
<evidence type="ECO:0000259" key="8">
    <source>
        <dbReference type="PROSITE" id="PS50048"/>
    </source>
</evidence>
<dbReference type="PROSITE" id="PS00463">
    <property type="entry name" value="ZN2_CY6_FUNGAL_1"/>
    <property type="match status" value="1"/>
</dbReference>
<dbReference type="Pfam" id="PF00172">
    <property type="entry name" value="Zn_clus"/>
    <property type="match status" value="1"/>
</dbReference>
<reference evidence="9" key="1">
    <citation type="submission" date="2021-12" db="EMBL/GenBank/DDBJ databases">
        <title>Black yeast isolated from Biological Soil Crust.</title>
        <authorList>
            <person name="Kurbessoian T."/>
        </authorList>
    </citation>
    <scope>NUCLEOTIDE SEQUENCE</scope>
    <source>
        <strain evidence="9">CCFEE 5208</strain>
    </source>
</reference>
<evidence type="ECO:0000256" key="6">
    <source>
        <dbReference type="ARBA" id="ARBA00023242"/>
    </source>
</evidence>